<evidence type="ECO:0000256" key="7">
    <source>
        <dbReference type="SAM" id="Phobius"/>
    </source>
</evidence>
<reference evidence="8 9" key="1">
    <citation type="submission" date="2019-05" db="EMBL/GenBank/DDBJ databases">
        <title>Erythrobacter marisflavi sp. nov., isolated from isolated from water of an estuary environment.</title>
        <authorList>
            <person name="Yoon J.-H."/>
        </authorList>
    </citation>
    <scope>NUCLEOTIDE SEQUENCE [LARGE SCALE GENOMIC DNA]</scope>
    <source>
        <strain evidence="8 9">KEM-5</strain>
    </source>
</reference>
<protein>
    <submittedName>
        <fullName evidence="8">SLC5 family protein</fullName>
    </submittedName>
</protein>
<dbReference type="EMBL" id="VCAO01000008">
    <property type="protein sequence ID" value="TMM46258.1"/>
    <property type="molecule type" value="Genomic_DNA"/>
</dbReference>
<feature type="transmembrane region" description="Helical" evidence="7">
    <location>
        <begin position="127"/>
        <end position="148"/>
    </location>
</feature>
<dbReference type="OrthoDB" id="9814523at2"/>
<dbReference type="Proteomes" id="UP000309668">
    <property type="component" value="Unassembled WGS sequence"/>
</dbReference>
<evidence type="ECO:0000313" key="8">
    <source>
        <dbReference type="EMBL" id="TMM46258.1"/>
    </source>
</evidence>
<feature type="transmembrane region" description="Helical" evidence="7">
    <location>
        <begin position="160"/>
        <end position="179"/>
    </location>
</feature>
<accession>A0A5S3P2S3</accession>
<dbReference type="InterPro" id="IPR001734">
    <property type="entry name" value="Na/solute_symporter"/>
</dbReference>
<evidence type="ECO:0000256" key="5">
    <source>
        <dbReference type="ARBA" id="ARBA00023136"/>
    </source>
</evidence>
<evidence type="ECO:0000256" key="3">
    <source>
        <dbReference type="ARBA" id="ARBA00022692"/>
    </source>
</evidence>
<feature type="transmembrane region" description="Helical" evidence="7">
    <location>
        <begin position="365"/>
        <end position="385"/>
    </location>
</feature>
<feature type="transmembrane region" description="Helical" evidence="7">
    <location>
        <begin position="82"/>
        <end position="106"/>
    </location>
</feature>
<dbReference type="GO" id="GO:0005886">
    <property type="term" value="C:plasma membrane"/>
    <property type="evidence" value="ECO:0007669"/>
    <property type="project" value="TreeGrafter"/>
</dbReference>
<feature type="transmembrane region" description="Helical" evidence="7">
    <location>
        <begin position="274"/>
        <end position="297"/>
    </location>
</feature>
<dbReference type="Gene3D" id="1.20.1730.10">
    <property type="entry name" value="Sodium/glucose cotransporter"/>
    <property type="match status" value="1"/>
</dbReference>
<dbReference type="AlphaFoldDB" id="A0A5S3P2S3"/>
<keyword evidence="9" id="KW-1185">Reference proteome</keyword>
<evidence type="ECO:0000256" key="4">
    <source>
        <dbReference type="ARBA" id="ARBA00022989"/>
    </source>
</evidence>
<organism evidence="8 9">
    <name type="scientific">Qipengyuania marisflavi</name>
    <dbReference type="NCBI Taxonomy" id="2486356"/>
    <lineage>
        <taxon>Bacteria</taxon>
        <taxon>Pseudomonadati</taxon>
        <taxon>Pseudomonadota</taxon>
        <taxon>Alphaproteobacteria</taxon>
        <taxon>Sphingomonadales</taxon>
        <taxon>Erythrobacteraceae</taxon>
        <taxon>Qipengyuania</taxon>
    </lineage>
</organism>
<feature type="transmembrane region" description="Helical" evidence="7">
    <location>
        <begin position="397"/>
        <end position="415"/>
    </location>
</feature>
<feature type="transmembrane region" description="Helical" evidence="7">
    <location>
        <begin position="234"/>
        <end position="253"/>
    </location>
</feature>
<dbReference type="Pfam" id="PF00474">
    <property type="entry name" value="SSF"/>
    <property type="match status" value="1"/>
</dbReference>
<gene>
    <name evidence="8" type="ORF">FEV51_11695</name>
</gene>
<dbReference type="PANTHER" id="PTHR11819:SF195">
    <property type="entry name" value="SODIUM_GLUCOSE COTRANSPORTER 4"/>
    <property type="match status" value="1"/>
</dbReference>
<keyword evidence="4 7" id="KW-1133">Transmembrane helix</keyword>
<dbReference type="PANTHER" id="PTHR11819">
    <property type="entry name" value="SOLUTE CARRIER FAMILY 5"/>
    <property type="match status" value="1"/>
</dbReference>
<evidence type="ECO:0000313" key="9">
    <source>
        <dbReference type="Proteomes" id="UP000309668"/>
    </source>
</evidence>
<evidence type="ECO:0000256" key="2">
    <source>
        <dbReference type="ARBA" id="ARBA00006434"/>
    </source>
</evidence>
<sequence>MSGDTAQFGSAIQIAVFVSLTVAVALLTWWKVRSAKHDGSEKDVYLAGKGLSWFFVAGSITLTNLSTDQLVGMNGNQMMLLAWWEIAGFIGLMALAFVFVPLYYRYNCTTVTELLERRYDGRSIRTLISAIFLLGNILIYLPAALYSGGLFLQSLFGDQVPLMTFAIGLAVVAAGYTIFGGLRAVAVMDTFSGIGILALALLIVFLALAAVDFDIVTGVPAERLSMVGAADSPIPFHTLFTGMAFIQIFYWSTNQNITQKAMAAPTVQEARKGVFVAAAVRILVVPPIVVIPGVVAYKLFGDIGDAAYGRLVAEVLPVWLSGAFAAMVAAAVITTFSAVLNSTVALYSVDFHEQFIGKVANHWKLGAAMSVLATGLALLMVPVYMNAESIINLLQQLNGLSSMPILSAFIVGLLFRGVSARAAIAGVVWGIGLYALYSFKLQEANVISLHYIDFMVVTLFTSVAAALAFNRFVMGRRAEWIGLALFRGQEGPEDAGKAV</sequence>
<feature type="transmembrane region" description="Helical" evidence="7">
    <location>
        <begin position="12"/>
        <end position="32"/>
    </location>
</feature>
<feature type="transmembrane region" description="Helical" evidence="7">
    <location>
        <begin position="451"/>
        <end position="469"/>
    </location>
</feature>
<evidence type="ECO:0000256" key="1">
    <source>
        <dbReference type="ARBA" id="ARBA00004141"/>
    </source>
</evidence>
<feature type="transmembrane region" description="Helical" evidence="7">
    <location>
        <begin position="191"/>
        <end position="211"/>
    </location>
</feature>
<comment type="caution">
    <text evidence="8">The sequence shown here is derived from an EMBL/GenBank/DDBJ whole genome shotgun (WGS) entry which is preliminary data.</text>
</comment>
<keyword evidence="3 7" id="KW-0812">Transmembrane</keyword>
<proteinExistence type="inferred from homology"/>
<dbReference type="InterPro" id="IPR038377">
    <property type="entry name" value="Na/Glc_symporter_sf"/>
</dbReference>
<feature type="transmembrane region" description="Helical" evidence="7">
    <location>
        <begin position="317"/>
        <end position="344"/>
    </location>
</feature>
<dbReference type="PROSITE" id="PS50283">
    <property type="entry name" value="NA_SOLUT_SYMP_3"/>
    <property type="match status" value="1"/>
</dbReference>
<dbReference type="GO" id="GO:0005412">
    <property type="term" value="F:D-glucose:sodium symporter activity"/>
    <property type="evidence" value="ECO:0007669"/>
    <property type="project" value="TreeGrafter"/>
</dbReference>
<feature type="transmembrane region" description="Helical" evidence="7">
    <location>
        <begin position="44"/>
        <end position="62"/>
    </location>
</feature>
<comment type="subcellular location">
    <subcellularLocation>
        <location evidence="1">Membrane</location>
        <topology evidence="1">Multi-pass membrane protein</topology>
    </subcellularLocation>
</comment>
<dbReference type="RefSeq" id="WP_138619139.1">
    <property type="nucleotide sequence ID" value="NZ_VCAO01000008.1"/>
</dbReference>
<comment type="similarity">
    <text evidence="2 6">Belongs to the sodium:solute symporter (SSF) (TC 2.A.21) family.</text>
</comment>
<evidence type="ECO:0000256" key="6">
    <source>
        <dbReference type="RuleBase" id="RU362091"/>
    </source>
</evidence>
<name>A0A5S3P2S3_9SPHN</name>
<feature type="transmembrane region" description="Helical" evidence="7">
    <location>
        <begin position="422"/>
        <end position="439"/>
    </location>
</feature>
<keyword evidence="5 7" id="KW-0472">Membrane</keyword>